<organism evidence="1">
    <name type="scientific">virus sp. ctQmo6</name>
    <dbReference type="NCBI Taxonomy" id="2827990"/>
    <lineage>
        <taxon>Viruses</taxon>
    </lineage>
</organism>
<sequence>MNNADRMRAELSAQMLKLTPEQLYKLVNTAEELEPDDNVIDLGNLFTCKKCRKKYGECSEETKDCESRFLRFCKEEAP</sequence>
<protein>
    <submittedName>
        <fullName evidence="1">Uncharacterized protein</fullName>
    </submittedName>
</protein>
<name>A0A8S5RFL3_9VIRU</name>
<reference evidence="1" key="1">
    <citation type="journal article" date="2021" name="Proc. Natl. Acad. Sci. U.S.A.">
        <title>A Catalog of Tens of Thousands of Viruses from Human Metagenomes Reveals Hidden Associations with Chronic Diseases.</title>
        <authorList>
            <person name="Tisza M.J."/>
            <person name="Buck C.B."/>
        </authorList>
    </citation>
    <scope>NUCLEOTIDE SEQUENCE</scope>
    <source>
        <strain evidence="1">CtQmo6</strain>
    </source>
</reference>
<evidence type="ECO:0000313" key="1">
    <source>
        <dbReference type="EMBL" id="DAE30168.1"/>
    </source>
</evidence>
<accession>A0A8S5RFL3</accession>
<proteinExistence type="predicted"/>
<dbReference type="EMBL" id="BK059102">
    <property type="protein sequence ID" value="DAE30168.1"/>
    <property type="molecule type" value="Genomic_DNA"/>
</dbReference>